<dbReference type="RefSeq" id="XP_016208284.1">
    <property type="nucleotide sequence ID" value="XM_016363890.1"/>
</dbReference>
<feature type="compositionally biased region" description="Basic and acidic residues" evidence="1">
    <location>
        <begin position="27"/>
        <end position="38"/>
    </location>
</feature>
<organism evidence="2 3">
    <name type="scientific">Verruconis gallopava</name>
    <dbReference type="NCBI Taxonomy" id="253628"/>
    <lineage>
        <taxon>Eukaryota</taxon>
        <taxon>Fungi</taxon>
        <taxon>Dikarya</taxon>
        <taxon>Ascomycota</taxon>
        <taxon>Pezizomycotina</taxon>
        <taxon>Dothideomycetes</taxon>
        <taxon>Pleosporomycetidae</taxon>
        <taxon>Venturiales</taxon>
        <taxon>Sympoventuriaceae</taxon>
        <taxon>Verruconis</taxon>
    </lineage>
</organism>
<proteinExistence type="predicted"/>
<gene>
    <name evidence="2" type="ORF">PV09_09764</name>
</gene>
<feature type="compositionally biased region" description="Basic and acidic residues" evidence="1">
    <location>
        <begin position="98"/>
        <end position="122"/>
    </location>
</feature>
<dbReference type="OrthoDB" id="3904042at2759"/>
<feature type="compositionally biased region" description="Basic and acidic residues" evidence="1">
    <location>
        <begin position="8"/>
        <end position="19"/>
    </location>
</feature>
<name>A0A0D1ZWL0_9PEZI</name>
<dbReference type="SUPFAM" id="SSF57850">
    <property type="entry name" value="RING/U-box"/>
    <property type="match status" value="1"/>
</dbReference>
<feature type="compositionally biased region" description="Basic and acidic residues" evidence="1">
    <location>
        <begin position="54"/>
        <end position="90"/>
    </location>
</feature>
<dbReference type="CDD" id="cd16448">
    <property type="entry name" value="RING-H2"/>
    <property type="match status" value="1"/>
</dbReference>
<feature type="region of interest" description="Disordered" evidence="1">
    <location>
        <begin position="1"/>
        <end position="140"/>
    </location>
</feature>
<evidence type="ECO:0000256" key="1">
    <source>
        <dbReference type="SAM" id="MobiDB-lite"/>
    </source>
</evidence>
<dbReference type="VEuPathDB" id="FungiDB:PV09_09764"/>
<accession>A0A0D1ZWL0</accession>
<keyword evidence="3" id="KW-1185">Reference proteome</keyword>
<evidence type="ECO:0000313" key="3">
    <source>
        <dbReference type="Proteomes" id="UP000053259"/>
    </source>
</evidence>
<sequence length="292" mass="33342">MAGKKRPHVDSDTEEEKSNATRYIVDATEHKVKEEVNPKDQPSQDQSKQGMKRSRVDSDTEEEKSNAKRYIVDAMEHKVKEEVNPKDRPSQDQSKQGKTAEQHDAELKVEENSGKRARKSESTDAPQAQRKNDGSAANQGRFFYDYGRRTKLRTSVRACKTPADCASILNKIPAGNLVELAFALNDAKEDHRRQLFGMLPKTVYPQIVDILVNAYQDKTRYDSKFLFPHVAFSKVLQTLPQDERICNICKGDFEELEDMIPKGCGKHSFHKKCLIKQLNRDELPFFALCSCF</sequence>
<dbReference type="AlphaFoldDB" id="A0A0D1ZWL0"/>
<evidence type="ECO:0000313" key="2">
    <source>
        <dbReference type="EMBL" id="KIV98414.1"/>
    </source>
</evidence>
<dbReference type="HOGENOM" id="CLU_953776_0_0_1"/>
<dbReference type="EMBL" id="KN847691">
    <property type="protein sequence ID" value="KIV98414.1"/>
    <property type="molecule type" value="Genomic_DNA"/>
</dbReference>
<protein>
    <submittedName>
        <fullName evidence="2">Uncharacterized protein</fullName>
    </submittedName>
</protein>
<dbReference type="Proteomes" id="UP000053259">
    <property type="component" value="Unassembled WGS sequence"/>
</dbReference>
<reference evidence="2 3" key="1">
    <citation type="submission" date="2015-01" db="EMBL/GenBank/DDBJ databases">
        <title>The Genome Sequence of Ochroconis gallopava CBS43764.</title>
        <authorList>
            <consortium name="The Broad Institute Genomics Platform"/>
            <person name="Cuomo C."/>
            <person name="de Hoog S."/>
            <person name="Gorbushina A."/>
            <person name="Stielow B."/>
            <person name="Teixiera M."/>
            <person name="Abouelleil A."/>
            <person name="Chapman S.B."/>
            <person name="Priest M."/>
            <person name="Young S.K."/>
            <person name="Wortman J."/>
            <person name="Nusbaum C."/>
            <person name="Birren B."/>
        </authorList>
    </citation>
    <scope>NUCLEOTIDE SEQUENCE [LARGE SCALE GENOMIC DNA]</scope>
    <source>
        <strain evidence="2 3">CBS 43764</strain>
    </source>
</reference>
<dbReference type="InParanoid" id="A0A0D1ZWL0"/>
<feature type="compositionally biased region" description="Polar residues" evidence="1">
    <location>
        <begin position="40"/>
        <end position="49"/>
    </location>
</feature>
<dbReference type="GeneID" id="27317737"/>